<dbReference type="InterPro" id="IPR037171">
    <property type="entry name" value="NagB/RpiA_transferase-like"/>
</dbReference>
<proteinExistence type="inferred from homology"/>
<dbReference type="FunFam" id="3.40.50.10470:FF:000006">
    <property type="entry name" value="Methylthioribose-1-phosphate isomerase"/>
    <property type="match status" value="1"/>
</dbReference>
<dbReference type="EMBL" id="CP084166">
    <property type="protein sequence ID" value="UJG41134.1"/>
    <property type="molecule type" value="Genomic_DNA"/>
</dbReference>
<dbReference type="Proteomes" id="UP001201020">
    <property type="component" value="Chromosome"/>
</dbReference>
<dbReference type="Gene3D" id="3.40.50.10470">
    <property type="entry name" value="Translation initiation factor eif-2b, domain 2"/>
    <property type="match status" value="1"/>
</dbReference>
<evidence type="ECO:0000313" key="4">
    <source>
        <dbReference type="EMBL" id="UJG41134.1"/>
    </source>
</evidence>
<keyword evidence="3" id="KW-1133">Transmembrane helix</keyword>
<comment type="similarity">
    <text evidence="2">Belongs to the eIF-2B alpha/beta/delta subunits family.</text>
</comment>
<dbReference type="PANTHER" id="PTHR43475">
    <property type="entry name" value="METHYLTHIORIBOSE-1-PHOSPHATE ISOMERASE"/>
    <property type="match status" value="1"/>
</dbReference>
<dbReference type="Gene3D" id="1.20.120.420">
    <property type="entry name" value="translation initiation factor eif-2b, domain 1"/>
    <property type="match status" value="1"/>
</dbReference>
<evidence type="ECO:0000256" key="3">
    <source>
        <dbReference type="SAM" id="Phobius"/>
    </source>
</evidence>
<keyword evidence="3" id="KW-0812">Transmembrane</keyword>
<evidence type="ECO:0000256" key="1">
    <source>
        <dbReference type="ARBA" id="ARBA00023235"/>
    </source>
</evidence>
<name>A0A9Y1BMS2_9ARCH</name>
<dbReference type="InterPro" id="IPR000649">
    <property type="entry name" value="IF-2B-related"/>
</dbReference>
<feature type="transmembrane region" description="Helical" evidence="3">
    <location>
        <begin position="57"/>
        <end position="77"/>
    </location>
</feature>
<reference evidence="4" key="1">
    <citation type="journal article" date="2022" name="Nat. Microbiol.">
        <title>Unique mobile elements and scalable gene flow at the prokaryote-eukaryote boundary revealed by circularized Asgard archaea genomes.</title>
        <authorList>
            <person name="Wu F."/>
            <person name="Speth D.R."/>
            <person name="Philosof A."/>
            <person name="Cremiere A."/>
            <person name="Narayanan A."/>
            <person name="Barco R.A."/>
            <person name="Connon S.A."/>
            <person name="Amend J.P."/>
            <person name="Antoshechkin I.A."/>
            <person name="Orphan V.J."/>
        </authorList>
    </citation>
    <scope>NUCLEOTIDE SEQUENCE</scope>
    <source>
        <strain evidence="4">PM71</strain>
    </source>
</reference>
<dbReference type="GO" id="GO:0046523">
    <property type="term" value="F:S-methyl-5-thioribose-1-phosphate isomerase activity"/>
    <property type="evidence" value="ECO:0007669"/>
    <property type="project" value="UniProtKB-EC"/>
</dbReference>
<dbReference type="NCBIfam" id="TIGR00524">
    <property type="entry name" value="eIF-2B_rel"/>
    <property type="match status" value="1"/>
</dbReference>
<dbReference type="GO" id="GO:0019509">
    <property type="term" value="P:L-methionine salvage from methylthioadenosine"/>
    <property type="evidence" value="ECO:0007669"/>
    <property type="project" value="TreeGrafter"/>
</dbReference>
<evidence type="ECO:0000256" key="2">
    <source>
        <dbReference type="RuleBase" id="RU003814"/>
    </source>
</evidence>
<dbReference type="InterPro" id="IPR011559">
    <property type="entry name" value="Initiation_fac_2B_a/b/d"/>
</dbReference>
<gene>
    <name evidence="4" type="primary">mtnA</name>
    <name evidence="4" type="ORF">K9W45_01415</name>
</gene>
<dbReference type="Pfam" id="PF01008">
    <property type="entry name" value="IF-2B"/>
    <property type="match status" value="1"/>
</dbReference>
<accession>A0A9Y1BMS2</accession>
<organism evidence="4">
    <name type="scientific">Candidatus Heimdallarchaeum aukensis</name>
    <dbReference type="NCBI Taxonomy" id="2876573"/>
    <lineage>
        <taxon>Archaea</taxon>
        <taxon>Promethearchaeati</taxon>
        <taxon>Candidatus Heimdallarchaeota</taxon>
        <taxon>Candidatus Heimdallarchaeia (ex Rinke et al. 2021) (nom. nud.)</taxon>
        <taxon>Candidatus Heimdallarchaeales</taxon>
        <taxon>Candidatus Heimdallarchaeaceae</taxon>
        <taxon>Candidatus Heimdallarchaeum</taxon>
    </lineage>
</organism>
<dbReference type="AlphaFoldDB" id="A0A9Y1BMS2"/>
<dbReference type="NCBIfam" id="NF004326">
    <property type="entry name" value="PRK05720.1"/>
    <property type="match status" value="1"/>
</dbReference>
<keyword evidence="3" id="KW-0472">Membrane</keyword>
<dbReference type="InterPro" id="IPR042529">
    <property type="entry name" value="IF_2B-like_C"/>
</dbReference>
<dbReference type="NCBIfam" id="TIGR00512">
    <property type="entry name" value="salvage_mtnA"/>
    <property type="match status" value="1"/>
</dbReference>
<dbReference type="EC" id="5.3.1.23" evidence="4"/>
<dbReference type="SUPFAM" id="SSF100950">
    <property type="entry name" value="NagB/RpiA/CoA transferase-like"/>
    <property type="match status" value="1"/>
</dbReference>
<dbReference type="PANTHER" id="PTHR43475:SF1">
    <property type="entry name" value="METHYLTHIORIBOSE-1-PHOSPHATE ISOMERASE"/>
    <property type="match status" value="1"/>
</dbReference>
<keyword evidence="1 4" id="KW-0413">Isomerase</keyword>
<dbReference type="InterPro" id="IPR005251">
    <property type="entry name" value="IF-M1Pi"/>
</dbReference>
<protein>
    <submittedName>
        <fullName evidence="4">S-methyl-5-thioribose-1-phosphate isomerase</fullName>
        <ecNumber evidence="4">5.3.1.23</ecNumber>
    </submittedName>
</protein>
<sequence length="354" mass="39332">MQIKSRKLKNVTSVFWNSQNNSLVLLDQRLLPWDVKFNEYHSVKDVSEAIKNMVVRGAPAIGVTAAYGMVFAAIQALSKFKRQEKQIEFLKASYSTLISSRPTAVDLENFARIILEEAINTNLSVENVLNKAHSLREKVIDECKNIGIQGEKIIKNGDTILTHCNAGAPATVDYGTALAPIYVAHSKNKKVRVIVDETRPRLQGARITAWELYEAGIEHSIITDNSAAFLMSKGEIDKIIVGADRCLQDGTIANKIGTLSLAISAKYFGIDFFVALPWSTIDLSGRKASDIVIEERDEEEVKFVTSMEKRILISNEKSPVLNYAFDITPAELIKGYITSEGVLTLDQLKKVIKK</sequence>
<dbReference type="InterPro" id="IPR027363">
    <property type="entry name" value="M1Pi_N"/>
</dbReference>